<dbReference type="InterPro" id="IPR018771">
    <property type="entry name" value="PocR_dom"/>
</dbReference>
<evidence type="ECO:0000256" key="3">
    <source>
        <dbReference type="ARBA" id="ARBA00023163"/>
    </source>
</evidence>
<protein>
    <submittedName>
        <fullName evidence="5">PocR ligand-binding domain-containing protein</fullName>
    </submittedName>
</protein>
<keyword evidence="2" id="KW-0238">DNA-binding</keyword>
<reference evidence="5" key="1">
    <citation type="submission" date="2020-10" db="EMBL/GenBank/DDBJ databases">
        <authorList>
            <person name="Gilroy R."/>
        </authorList>
    </citation>
    <scope>NUCLEOTIDE SEQUENCE</scope>
    <source>
        <strain evidence="5">CHK188-20938</strain>
    </source>
</reference>
<dbReference type="InterPro" id="IPR009057">
    <property type="entry name" value="Homeodomain-like_sf"/>
</dbReference>
<dbReference type="PANTHER" id="PTHR43280:SF28">
    <property type="entry name" value="HTH-TYPE TRANSCRIPTIONAL ACTIVATOR RHAS"/>
    <property type="match status" value="1"/>
</dbReference>
<dbReference type="EMBL" id="DVOO01000016">
    <property type="protein sequence ID" value="HIV25321.1"/>
    <property type="molecule type" value="Genomic_DNA"/>
</dbReference>
<dbReference type="Pfam" id="PF12833">
    <property type="entry name" value="HTH_18"/>
    <property type="match status" value="1"/>
</dbReference>
<dbReference type="InterPro" id="IPR018062">
    <property type="entry name" value="HTH_AraC-typ_CS"/>
</dbReference>
<evidence type="ECO:0000256" key="2">
    <source>
        <dbReference type="ARBA" id="ARBA00023125"/>
    </source>
</evidence>
<dbReference type="Gene3D" id="1.10.10.60">
    <property type="entry name" value="Homeodomain-like"/>
    <property type="match status" value="2"/>
</dbReference>
<dbReference type="PROSITE" id="PS01124">
    <property type="entry name" value="HTH_ARAC_FAMILY_2"/>
    <property type="match status" value="1"/>
</dbReference>
<dbReference type="GO" id="GO:0003700">
    <property type="term" value="F:DNA-binding transcription factor activity"/>
    <property type="evidence" value="ECO:0007669"/>
    <property type="project" value="InterPro"/>
</dbReference>
<evidence type="ECO:0000259" key="4">
    <source>
        <dbReference type="PROSITE" id="PS01124"/>
    </source>
</evidence>
<dbReference type="Proteomes" id="UP000824169">
    <property type="component" value="Unassembled WGS sequence"/>
</dbReference>
<keyword evidence="1" id="KW-0805">Transcription regulation</keyword>
<evidence type="ECO:0000313" key="6">
    <source>
        <dbReference type="Proteomes" id="UP000824169"/>
    </source>
</evidence>
<keyword evidence="3" id="KW-0804">Transcription</keyword>
<dbReference type="GO" id="GO:0043565">
    <property type="term" value="F:sequence-specific DNA binding"/>
    <property type="evidence" value="ECO:0007669"/>
    <property type="project" value="InterPro"/>
</dbReference>
<dbReference type="InterPro" id="IPR018060">
    <property type="entry name" value="HTH_AraC"/>
</dbReference>
<name>A0A9D1P2H6_9FIRM</name>
<accession>A0A9D1P2H6</accession>
<dbReference type="AlphaFoldDB" id="A0A9D1P2H6"/>
<dbReference type="Pfam" id="PF10114">
    <property type="entry name" value="PocR"/>
    <property type="match status" value="1"/>
</dbReference>
<organism evidence="5 6">
    <name type="scientific">Candidatus Scatomonas pullistercoris</name>
    <dbReference type="NCBI Taxonomy" id="2840920"/>
    <lineage>
        <taxon>Bacteria</taxon>
        <taxon>Bacillati</taxon>
        <taxon>Bacillota</taxon>
        <taxon>Clostridia</taxon>
        <taxon>Lachnospirales</taxon>
        <taxon>Lachnospiraceae</taxon>
        <taxon>Lachnospiraceae incertae sedis</taxon>
        <taxon>Candidatus Scatomonas</taxon>
    </lineage>
</organism>
<sequence>MNISFALFAGRRIRRYGMELNKIFDLERWEQLQDSLADVTKMAILMVDYKGVPATKHSGCHAFCQKIRQDPKLNGYCQKCDSRGGFEAMKNNSPYIYKCYFSIVDMAIPIIVNNQYVGAIMAGQVRVSEGGENLEKLINPGNPGYVDAKREELKACYEELPVLSYGRITVIANMLYYLCNYMCAETARKQEALSIYETILENDVPEEEPEKKQDPLALEYGAHSEIIKKVFEYIHNNKYENPSLKQMADYCHVSTGYMSRLFSKEVGESYSVFLTKLKIDWAKALLETTDDSVNEISEKIGYSDAGYFIRVFKKIVGVTPLVYKKYCKMRE</sequence>
<dbReference type="SMART" id="SM00342">
    <property type="entry name" value="HTH_ARAC"/>
    <property type="match status" value="1"/>
</dbReference>
<dbReference type="SUPFAM" id="SSF46689">
    <property type="entry name" value="Homeodomain-like"/>
    <property type="match status" value="2"/>
</dbReference>
<evidence type="ECO:0000256" key="1">
    <source>
        <dbReference type="ARBA" id="ARBA00023015"/>
    </source>
</evidence>
<comment type="caution">
    <text evidence="5">The sequence shown here is derived from an EMBL/GenBank/DDBJ whole genome shotgun (WGS) entry which is preliminary data.</text>
</comment>
<dbReference type="InterPro" id="IPR020449">
    <property type="entry name" value="Tscrpt_reg_AraC-type_HTH"/>
</dbReference>
<proteinExistence type="predicted"/>
<dbReference type="PROSITE" id="PS00041">
    <property type="entry name" value="HTH_ARAC_FAMILY_1"/>
    <property type="match status" value="1"/>
</dbReference>
<dbReference type="PRINTS" id="PR00032">
    <property type="entry name" value="HTHARAC"/>
</dbReference>
<feature type="domain" description="HTH araC/xylS-type" evidence="4">
    <location>
        <begin position="228"/>
        <end position="326"/>
    </location>
</feature>
<reference evidence="5" key="2">
    <citation type="journal article" date="2021" name="PeerJ">
        <title>Extensive microbial diversity within the chicken gut microbiome revealed by metagenomics and culture.</title>
        <authorList>
            <person name="Gilroy R."/>
            <person name="Ravi A."/>
            <person name="Getino M."/>
            <person name="Pursley I."/>
            <person name="Horton D.L."/>
            <person name="Alikhan N.F."/>
            <person name="Baker D."/>
            <person name="Gharbi K."/>
            <person name="Hall N."/>
            <person name="Watson M."/>
            <person name="Adriaenssens E.M."/>
            <person name="Foster-Nyarko E."/>
            <person name="Jarju S."/>
            <person name="Secka A."/>
            <person name="Antonio M."/>
            <person name="Oren A."/>
            <person name="Chaudhuri R.R."/>
            <person name="La Ragione R."/>
            <person name="Hildebrand F."/>
            <person name="Pallen M.J."/>
        </authorList>
    </citation>
    <scope>NUCLEOTIDE SEQUENCE</scope>
    <source>
        <strain evidence="5">CHK188-20938</strain>
    </source>
</reference>
<dbReference type="PANTHER" id="PTHR43280">
    <property type="entry name" value="ARAC-FAMILY TRANSCRIPTIONAL REGULATOR"/>
    <property type="match status" value="1"/>
</dbReference>
<gene>
    <name evidence="5" type="ORF">IAB71_05975</name>
</gene>
<evidence type="ECO:0000313" key="5">
    <source>
        <dbReference type="EMBL" id="HIV25321.1"/>
    </source>
</evidence>